<accession>A0A251T9M0</accession>
<evidence type="ECO:0000313" key="2">
    <source>
        <dbReference type="EMBL" id="OTG07463.1"/>
    </source>
</evidence>
<sequence length="149" mass="16707">MSSFNRVSFIESVSYSDSGPDESNNQTDEFVGLCSQNPLGVQSSFENNQQVLQMESGWYTSPEEAAGAASSCASDVYRLGVLLFEPCFACGLWLLHPEPASRPKTDEVLKSEFLNEPRDDLVEREAFIELKEKIGEQELLLEFLLMLQQ</sequence>
<evidence type="ECO:0008006" key="4">
    <source>
        <dbReference type="Google" id="ProtNLM"/>
    </source>
</evidence>
<dbReference type="InterPro" id="IPR011009">
    <property type="entry name" value="Kinase-like_dom_sf"/>
</dbReference>
<dbReference type="PANTHER" id="PTHR44218">
    <property type="entry name" value="PROTEIN SPA1-RELATED 2"/>
    <property type="match status" value="1"/>
</dbReference>
<dbReference type="PANTHER" id="PTHR44218:SF1">
    <property type="entry name" value="PROTEIN SPA1-RELATED 3"/>
    <property type="match status" value="1"/>
</dbReference>
<evidence type="ECO:0000313" key="1">
    <source>
        <dbReference type="EMBL" id="KAF5791421.1"/>
    </source>
</evidence>
<gene>
    <name evidence="2" type="ORF">HannXRQ_Chr11g0330751</name>
    <name evidence="1" type="ORF">HanXRQr2_Chr09g0394581</name>
</gene>
<protein>
    <recommendedName>
        <fullName evidence="4">Protein kinase domain-containing protein</fullName>
    </recommendedName>
</protein>
<dbReference type="InterPro" id="IPR044630">
    <property type="entry name" value="SPA1/2/3/4"/>
</dbReference>
<dbReference type="STRING" id="4232.A0A251T9M0"/>
<reference evidence="2" key="2">
    <citation type="submission" date="2017-02" db="EMBL/GenBank/DDBJ databases">
        <title>Sunflower complete genome.</title>
        <authorList>
            <person name="Langlade N."/>
            <person name="Munos S."/>
        </authorList>
    </citation>
    <scope>NUCLEOTIDE SEQUENCE [LARGE SCALE GENOMIC DNA]</scope>
    <source>
        <tissue evidence="2">Leaves</tissue>
    </source>
</reference>
<keyword evidence="3" id="KW-1185">Reference proteome</keyword>
<dbReference type="SUPFAM" id="SSF56112">
    <property type="entry name" value="Protein kinase-like (PK-like)"/>
    <property type="match status" value="1"/>
</dbReference>
<proteinExistence type="predicted"/>
<dbReference type="GO" id="GO:0009640">
    <property type="term" value="P:photomorphogenesis"/>
    <property type="evidence" value="ECO:0007669"/>
    <property type="project" value="InterPro"/>
</dbReference>
<dbReference type="Gramene" id="mRNA:HanXRQr2_Chr09g0394581">
    <property type="protein sequence ID" value="mRNA:HanXRQr2_Chr09g0394581"/>
    <property type="gene ID" value="HanXRQr2_Chr09g0394581"/>
</dbReference>
<dbReference type="Proteomes" id="UP000215914">
    <property type="component" value="Chromosome 11"/>
</dbReference>
<dbReference type="EMBL" id="MNCJ02000324">
    <property type="protein sequence ID" value="KAF5791421.1"/>
    <property type="molecule type" value="Genomic_DNA"/>
</dbReference>
<dbReference type="AlphaFoldDB" id="A0A251T9M0"/>
<evidence type="ECO:0000313" key="3">
    <source>
        <dbReference type="Proteomes" id="UP000215914"/>
    </source>
</evidence>
<reference evidence="1" key="3">
    <citation type="submission" date="2020-06" db="EMBL/GenBank/DDBJ databases">
        <title>Helianthus annuus Genome sequencing and assembly Release 2.</title>
        <authorList>
            <person name="Gouzy J."/>
            <person name="Langlade N."/>
            <person name="Munos S."/>
        </authorList>
    </citation>
    <scope>NUCLEOTIDE SEQUENCE</scope>
    <source>
        <tissue evidence="1">Leaves</tissue>
    </source>
</reference>
<reference evidence="1 3" key="1">
    <citation type="journal article" date="2017" name="Nature">
        <title>The sunflower genome provides insights into oil metabolism, flowering and Asterid evolution.</title>
        <authorList>
            <person name="Badouin H."/>
            <person name="Gouzy J."/>
            <person name="Grassa C.J."/>
            <person name="Murat F."/>
            <person name="Staton S.E."/>
            <person name="Cottret L."/>
            <person name="Lelandais-Briere C."/>
            <person name="Owens G.L."/>
            <person name="Carrere S."/>
            <person name="Mayjonade B."/>
            <person name="Legrand L."/>
            <person name="Gill N."/>
            <person name="Kane N.C."/>
            <person name="Bowers J.E."/>
            <person name="Hubner S."/>
            <person name="Bellec A."/>
            <person name="Berard A."/>
            <person name="Berges H."/>
            <person name="Blanchet N."/>
            <person name="Boniface M.C."/>
            <person name="Brunel D."/>
            <person name="Catrice O."/>
            <person name="Chaidir N."/>
            <person name="Claudel C."/>
            <person name="Donnadieu C."/>
            <person name="Faraut T."/>
            <person name="Fievet G."/>
            <person name="Helmstetter N."/>
            <person name="King M."/>
            <person name="Knapp S.J."/>
            <person name="Lai Z."/>
            <person name="Le Paslier M.C."/>
            <person name="Lippi Y."/>
            <person name="Lorenzon L."/>
            <person name="Mandel J.R."/>
            <person name="Marage G."/>
            <person name="Marchand G."/>
            <person name="Marquand E."/>
            <person name="Bret-Mestries E."/>
            <person name="Morien E."/>
            <person name="Nambeesan S."/>
            <person name="Nguyen T."/>
            <person name="Pegot-Espagnet P."/>
            <person name="Pouilly N."/>
            <person name="Raftis F."/>
            <person name="Sallet E."/>
            <person name="Schiex T."/>
            <person name="Thomas J."/>
            <person name="Vandecasteele C."/>
            <person name="Vares D."/>
            <person name="Vear F."/>
            <person name="Vautrin S."/>
            <person name="Crespi M."/>
            <person name="Mangin B."/>
            <person name="Burke J.M."/>
            <person name="Salse J."/>
            <person name="Munos S."/>
            <person name="Vincourt P."/>
            <person name="Rieseberg L.H."/>
            <person name="Langlade N.B."/>
        </authorList>
    </citation>
    <scope>NUCLEOTIDE SEQUENCE [LARGE SCALE GENOMIC DNA]</scope>
    <source>
        <strain evidence="3">cv. SF193</strain>
        <tissue evidence="1">Leaves</tissue>
    </source>
</reference>
<organism evidence="2 3">
    <name type="scientific">Helianthus annuus</name>
    <name type="common">Common sunflower</name>
    <dbReference type="NCBI Taxonomy" id="4232"/>
    <lineage>
        <taxon>Eukaryota</taxon>
        <taxon>Viridiplantae</taxon>
        <taxon>Streptophyta</taxon>
        <taxon>Embryophyta</taxon>
        <taxon>Tracheophyta</taxon>
        <taxon>Spermatophyta</taxon>
        <taxon>Magnoliopsida</taxon>
        <taxon>eudicotyledons</taxon>
        <taxon>Gunneridae</taxon>
        <taxon>Pentapetalae</taxon>
        <taxon>asterids</taxon>
        <taxon>campanulids</taxon>
        <taxon>Asterales</taxon>
        <taxon>Asteraceae</taxon>
        <taxon>Asteroideae</taxon>
        <taxon>Heliantheae alliance</taxon>
        <taxon>Heliantheae</taxon>
        <taxon>Helianthus</taxon>
    </lineage>
</organism>
<name>A0A251T9M0_HELAN</name>
<dbReference type="InParanoid" id="A0A251T9M0"/>
<dbReference type="Gene3D" id="1.10.510.10">
    <property type="entry name" value="Transferase(Phosphotransferase) domain 1"/>
    <property type="match status" value="1"/>
</dbReference>
<dbReference type="EMBL" id="CM007900">
    <property type="protein sequence ID" value="OTG07463.1"/>
    <property type="molecule type" value="Genomic_DNA"/>
</dbReference>